<dbReference type="Pfam" id="PF04392">
    <property type="entry name" value="ABC_sub_bind"/>
    <property type="match status" value="1"/>
</dbReference>
<evidence type="ECO:0000313" key="1">
    <source>
        <dbReference type="EMBL" id="NDW46701.1"/>
    </source>
</evidence>
<dbReference type="InterPro" id="IPR007487">
    <property type="entry name" value="ABC_transpt-TYRBP-like"/>
</dbReference>
<name>A0A6B2NRA1_9RHOB</name>
<comment type="caution">
    <text evidence="1">The sequence shown here is derived from an EMBL/GenBank/DDBJ whole genome shotgun (WGS) entry which is preliminary data.</text>
</comment>
<dbReference type="EMBL" id="JAAGOX010000037">
    <property type="protein sequence ID" value="NDW46701.1"/>
    <property type="molecule type" value="Genomic_DNA"/>
</dbReference>
<dbReference type="Gene3D" id="3.40.50.2300">
    <property type="match status" value="2"/>
</dbReference>
<dbReference type="RefSeq" id="WP_164131729.1">
    <property type="nucleotide sequence ID" value="NZ_JAAGOX010000037.1"/>
</dbReference>
<dbReference type="AlphaFoldDB" id="A0A6B2NRA1"/>
<organism evidence="1">
    <name type="scientific">Ruegeria sp. PrR005</name>
    <dbReference type="NCBI Taxonomy" id="2706882"/>
    <lineage>
        <taxon>Bacteria</taxon>
        <taxon>Pseudomonadati</taxon>
        <taxon>Pseudomonadota</taxon>
        <taxon>Alphaproteobacteria</taxon>
        <taxon>Rhodobacterales</taxon>
        <taxon>Roseobacteraceae</taxon>
        <taxon>Ruegeria</taxon>
    </lineage>
</organism>
<dbReference type="PANTHER" id="PTHR35271">
    <property type="entry name" value="ABC TRANSPORTER, SUBSTRATE-BINDING LIPOPROTEIN-RELATED"/>
    <property type="match status" value="1"/>
</dbReference>
<proteinExistence type="predicted"/>
<dbReference type="PANTHER" id="PTHR35271:SF1">
    <property type="entry name" value="ABC TRANSPORTER, SUBSTRATE-BINDING LIPOPROTEIN"/>
    <property type="match status" value="1"/>
</dbReference>
<protein>
    <submittedName>
        <fullName evidence="1">ABC transporter substrate-binding protein</fullName>
    </submittedName>
</protein>
<dbReference type="CDD" id="cd06325">
    <property type="entry name" value="PBP1_ABC_unchar_transporter"/>
    <property type="match status" value="1"/>
</dbReference>
<accession>A0A6B2NRA1</accession>
<sequence>MNNLARRTFLIAAGMLFAGPLLADDRLGKVRPRVGFLSPVSPGKRDKAFVSGMEALGWIPGDTIDIDLRFAEGQPARLPGLVDELLALKPDVLVAGSTIGARAAIEAEASVPIVFAGSSDPVAAGLVKNLRHPGGNITGFSLAYGDGFAGKWLQLLKETVPELRHVALIWSSSNPAARRFVEEVSRVAAKLQIQLEVYHAKDRTELDAALSSVESSGVGGFIVAPSPFAVSERKLLVAFSDRNRLPAIYFSESFPDDGGLMSYGPDIPDVYRRAAAHVDRILKGADPGELPVERPNKFDLVVNLRAAEAIGVTIPVSLLLRANRVID</sequence>
<gene>
    <name evidence="1" type="ORF">G0P99_17250</name>
</gene>
<reference evidence="1" key="1">
    <citation type="submission" date="2020-02" db="EMBL/GenBank/DDBJ databases">
        <title>Delineation of the pyrene-degrading pathway in Roseobacter clade bacteria by genomic analysis.</title>
        <authorList>
            <person name="Zhou H."/>
            <person name="Wang H."/>
        </authorList>
    </citation>
    <scope>NUCLEOTIDE SEQUENCE</scope>
    <source>
        <strain evidence="1">PrR005</strain>
    </source>
</reference>